<dbReference type="RefSeq" id="WP_407844947.1">
    <property type="nucleotide sequence ID" value="NZ_BAAFSG010000001.1"/>
</dbReference>
<name>A0ABQ0EAT1_9BACT</name>
<reference evidence="1 2" key="1">
    <citation type="journal article" date="2025" name="Int. J. Syst. Evol. Microbiol.">
        <title>Desulfovibrio falkowii sp. nov., Porphyromonas miyakawae sp. nov., Mediterraneibacter flintii sp. nov. and Owariibacterium komagatae gen. nov., sp. nov., isolated from human faeces.</title>
        <authorList>
            <person name="Hamaguchi T."/>
            <person name="Ohara M."/>
            <person name="Hisatomi A."/>
            <person name="Sekiguchi K."/>
            <person name="Takeda J.I."/>
            <person name="Ueyama J."/>
            <person name="Ito M."/>
            <person name="Nishiwaki H."/>
            <person name="Ogi T."/>
            <person name="Hirayama M."/>
            <person name="Ohkuma M."/>
            <person name="Sakamoto M."/>
            <person name="Ohno K."/>
        </authorList>
    </citation>
    <scope>NUCLEOTIDE SEQUENCE [LARGE SCALE GENOMIC DNA]</scope>
    <source>
        <strain evidence="1 2">13CB8C</strain>
    </source>
</reference>
<protein>
    <recommendedName>
        <fullName evidence="3">Phage protein</fullName>
    </recommendedName>
</protein>
<proteinExistence type="predicted"/>
<sequence>MEKKISLTVNNQDLHFTVSLADYNKYVNELTLNSKIAPARNFLMRCVDADSRDALLEIVDQPGVGLQIVSVLLDEYMPDVNITVGK</sequence>
<gene>
    <name evidence="1" type="ORF">Defa_22600</name>
</gene>
<dbReference type="InterPro" id="IPR024406">
    <property type="entry name" value="TAC-10"/>
</dbReference>
<organism evidence="1 2">
    <name type="scientific">Desulfovibrio falkowii</name>
    <dbReference type="NCBI Taxonomy" id="3136602"/>
    <lineage>
        <taxon>Bacteria</taxon>
        <taxon>Pseudomonadati</taxon>
        <taxon>Thermodesulfobacteriota</taxon>
        <taxon>Desulfovibrionia</taxon>
        <taxon>Desulfovibrionales</taxon>
        <taxon>Desulfovibrionaceae</taxon>
        <taxon>Desulfovibrio</taxon>
    </lineage>
</organism>
<evidence type="ECO:0008006" key="3">
    <source>
        <dbReference type="Google" id="ProtNLM"/>
    </source>
</evidence>
<dbReference type="Pfam" id="PF10963">
    <property type="entry name" value="Phage_TAC_10"/>
    <property type="match status" value="1"/>
</dbReference>
<keyword evidence="2" id="KW-1185">Reference proteome</keyword>
<evidence type="ECO:0000313" key="2">
    <source>
        <dbReference type="Proteomes" id="UP001628192"/>
    </source>
</evidence>
<accession>A0ABQ0EAT1</accession>
<dbReference type="Proteomes" id="UP001628192">
    <property type="component" value="Unassembled WGS sequence"/>
</dbReference>
<comment type="caution">
    <text evidence="1">The sequence shown here is derived from an EMBL/GenBank/DDBJ whole genome shotgun (WGS) entry which is preliminary data.</text>
</comment>
<dbReference type="EMBL" id="BAAFSG010000001">
    <property type="protein sequence ID" value="GAB1254773.1"/>
    <property type="molecule type" value="Genomic_DNA"/>
</dbReference>
<evidence type="ECO:0000313" key="1">
    <source>
        <dbReference type="EMBL" id="GAB1254773.1"/>
    </source>
</evidence>